<dbReference type="EMBL" id="JBHTII010000001">
    <property type="protein sequence ID" value="MFD0790426.1"/>
    <property type="molecule type" value="Genomic_DNA"/>
</dbReference>
<comment type="function">
    <text evidence="1">Acyltransferase required for the direct transfer of medium- to long-chain fatty acyl moieties from a carrier protein (MbtL) on to the epsilon-amino group of lysine residue in the mycobactin core.</text>
</comment>
<proteinExistence type="predicted"/>
<dbReference type="Proteomes" id="UP001597055">
    <property type="component" value="Unassembled WGS sequence"/>
</dbReference>
<dbReference type="Pfam" id="PF13523">
    <property type="entry name" value="Acetyltransf_8"/>
    <property type="match status" value="1"/>
</dbReference>
<dbReference type="GO" id="GO:0016746">
    <property type="term" value="F:acyltransferase activity"/>
    <property type="evidence" value="ECO:0007669"/>
    <property type="project" value="UniProtKB-KW"/>
</dbReference>
<organism evidence="6 7">
    <name type="scientific">Microbacterium insulae</name>
    <dbReference type="NCBI Taxonomy" id="483014"/>
    <lineage>
        <taxon>Bacteria</taxon>
        <taxon>Bacillati</taxon>
        <taxon>Actinomycetota</taxon>
        <taxon>Actinomycetes</taxon>
        <taxon>Micrococcales</taxon>
        <taxon>Microbacteriaceae</taxon>
        <taxon>Microbacterium</taxon>
    </lineage>
</organism>
<sequence length="195" mass="21442">MTRPSILLRAADTQRDAAILQQWLADPHAAFWGMADLDVGGVRAYLERIDADPAQQAWLGSVGDAPAFFAETYDPARVLLRGIHDSLPGDLGMHVLIAPPGGRPRHGFTDAVFAAVMAWCFHRLGADRVVVEPDERNDRIRRKNIRAGFTELRRVEVEDGGVTKTAVLSVCTREDHDRSELVAALRGFSRTGMTA</sequence>
<dbReference type="SUPFAM" id="SSF55729">
    <property type="entry name" value="Acyl-CoA N-acyltransferases (Nat)"/>
    <property type="match status" value="1"/>
</dbReference>
<dbReference type="InterPro" id="IPR016181">
    <property type="entry name" value="Acyl_CoA_acyltransferase"/>
</dbReference>
<dbReference type="Gene3D" id="3.40.630.30">
    <property type="match status" value="1"/>
</dbReference>
<comment type="caution">
    <text evidence="6">The sequence shown here is derived from an EMBL/GenBank/DDBJ whole genome shotgun (WGS) entry which is preliminary data.</text>
</comment>
<accession>A0ABW3AI06</accession>
<keyword evidence="7" id="KW-1185">Reference proteome</keyword>
<keyword evidence="6" id="KW-0012">Acyltransferase</keyword>
<evidence type="ECO:0000256" key="3">
    <source>
        <dbReference type="ARBA" id="ARBA00020586"/>
    </source>
</evidence>
<evidence type="ECO:0000313" key="6">
    <source>
        <dbReference type="EMBL" id="MFD0790426.1"/>
    </source>
</evidence>
<evidence type="ECO:0000259" key="5">
    <source>
        <dbReference type="SMART" id="SM01006"/>
    </source>
</evidence>
<name>A0ABW3AI06_9MICO</name>
<dbReference type="PANTHER" id="PTHR31438:SF1">
    <property type="entry name" value="LYSINE N-ACYLTRANSFERASE C17G9.06C-RELATED"/>
    <property type="match status" value="1"/>
</dbReference>
<evidence type="ECO:0000256" key="2">
    <source>
        <dbReference type="ARBA" id="ARBA00005102"/>
    </source>
</evidence>
<evidence type="ECO:0000256" key="4">
    <source>
        <dbReference type="ARBA" id="ARBA00031122"/>
    </source>
</evidence>
<dbReference type="RefSeq" id="WP_204978247.1">
    <property type="nucleotide sequence ID" value="NZ_JBHTII010000001.1"/>
</dbReference>
<feature type="domain" description="Acyltransferase MbtK/IucB-like conserved" evidence="5">
    <location>
        <begin position="9"/>
        <end position="56"/>
    </location>
</feature>
<reference evidence="7" key="1">
    <citation type="journal article" date="2019" name="Int. J. Syst. Evol. Microbiol.">
        <title>The Global Catalogue of Microorganisms (GCM) 10K type strain sequencing project: providing services to taxonomists for standard genome sequencing and annotation.</title>
        <authorList>
            <consortium name="The Broad Institute Genomics Platform"/>
            <consortium name="The Broad Institute Genome Sequencing Center for Infectious Disease"/>
            <person name="Wu L."/>
            <person name="Ma J."/>
        </authorList>
    </citation>
    <scope>NUCLEOTIDE SEQUENCE [LARGE SCALE GENOMIC DNA]</scope>
    <source>
        <strain evidence="7">CCUG 54523</strain>
    </source>
</reference>
<keyword evidence="6" id="KW-0808">Transferase</keyword>
<gene>
    <name evidence="6" type="ORF">ACFQ0P_08450</name>
</gene>
<evidence type="ECO:0000313" key="7">
    <source>
        <dbReference type="Proteomes" id="UP001597055"/>
    </source>
</evidence>
<evidence type="ECO:0000256" key="1">
    <source>
        <dbReference type="ARBA" id="ARBA00003818"/>
    </source>
</evidence>
<dbReference type="SMART" id="SM01006">
    <property type="entry name" value="AlcB"/>
    <property type="match status" value="1"/>
</dbReference>
<dbReference type="PANTHER" id="PTHR31438">
    <property type="entry name" value="LYSINE N-ACYLTRANSFERASE C17G9.06C-RELATED"/>
    <property type="match status" value="1"/>
</dbReference>
<comment type="pathway">
    <text evidence="2">Siderophore biosynthesis; mycobactin biosynthesis.</text>
</comment>
<protein>
    <recommendedName>
        <fullName evidence="3">Lysine N-acyltransferase MbtK</fullName>
    </recommendedName>
    <alternativeName>
        <fullName evidence="4">Mycobactin synthase protein K</fullName>
    </alternativeName>
</protein>
<dbReference type="InterPro" id="IPR019432">
    <property type="entry name" value="Acyltransferase_MbtK/IucB-like"/>
</dbReference>